<proteinExistence type="predicted"/>
<accession>A0ACC0V297</accession>
<organism evidence="1 2">
    <name type="scientific">Trichothecium roseum</name>
    <dbReference type="NCBI Taxonomy" id="47278"/>
    <lineage>
        <taxon>Eukaryota</taxon>
        <taxon>Fungi</taxon>
        <taxon>Dikarya</taxon>
        <taxon>Ascomycota</taxon>
        <taxon>Pezizomycotina</taxon>
        <taxon>Sordariomycetes</taxon>
        <taxon>Hypocreomycetidae</taxon>
        <taxon>Hypocreales</taxon>
        <taxon>Hypocreales incertae sedis</taxon>
        <taxon>Trichothecium</taxon>
    </lineage>
</organism>
<sequence length="767" mass="85521">MGNIFGGPKAPPQPVYREPDPYPTYDIPLYREVRARPRCRQYDRGTCNYGANCRFAHDGPVIPRVRKPCRFFAKGSCPYGRGCKFSHEAPSMEDDGDGEADNDDRTWEREIGGAWVRFDPGGATNKVSLPSDYSAIRINGLTPKTSIDYVMRILDTVGLSVVRSQVRLTHHKAKETCAAIIQAEDPTFSKDACNRLATCLHLGHLEITSIPVPGPKESTFSQIQRNQVSCSWYRPTRKASLHYDTRKQAANVHRKYRAGTYKLRDVKVRATLRQSNKSIQKGRAKSWLVVLDELPENSTEQDVIHDILNNERPREVDISQPNYQADFDVDATFIQSMLDQSGPIQRWDPMNSAQGKRFKVKVTFAEEADAQAATASLNNSSLPFHSDGKLFVQHLVSARFKVSTRVYNVVSQSVNQLKAKFFRQGVFLSISADLQFYHVINIEGENQQMVAQAQKEVQDAVSGRVINLEDEALLLAGFKMNAENRRKLKSIEDKFSIVVTRDPRLLQVRLYGKQKSFYGATEDVRKVLRETVSSAQEGVTAGRRRSSVAGKEGAEADCSICACEAEHPVQLACGHVYCAGCFEDMCAAEGGRPREYRITCEGAGGDCKQVISLEEMQTLLLCETFEGALSASFVSYVRRHPKQFRFCPTPDCDQIYRVSSTELGQPPTSTCMKCLSSTCTACHTSHVGSGCAGDKGHASSILDAKTKEQLGIKDCPECDSPIHKYDGCNHVTCATCNIHICWVCRKTFKESSLCYTHMRALHGTIYG</sequence>
<name>A0ACC0V297_9HYPO</name>
<keyword evidence="2" id="KW-1185">Reference proteome</keyword>
<comment type="caution">
    <text evidence="1">The sequence shown here is derived from an EMBL/GenBank/DDBJ whole genome shotgun (WGS) entry which is preliminary data.</text>
</comment>
<gene>
    <name evidence="1" type="ORF">N3K66_004100</name>
</gene>
<evidence type="ECO:0000313" key="2">
    <source>
        <dbReference type="Proteomes" id="UP001163324"/>
    </source>
</evidence>
<dbReference type="Proteomes" id="UP001163324">
    <property type="component" value="Chromosome 4"/>
</dbReference>
<reference evidence="1" key="1">
    <citation type="submission" date="2022-10" db="EMBL/GenBank/DDBJ databases">
        <title>Complete Genome of Trichothecium roseum strain YXFP-22015, a Plant Pathogen Isolated from Citrus.</title>
        <authorList>
            <person name="Wang Y."/>
            <person name="Zhu L."/>
        </authorList>
    </citation>
    <scope>NUCLEOTIDE SEQUENCE</scope>
    <source>
        <strain evidence="1">YXFP-22015</strain>
    </source>
</reference>
<protein>
    <submittedName>
        <fullName evidence="1">Uncharacterized protein</fullName>
    </submittedName>
</protein>
<dbReference type="EMBL" id="CM047943">
    <property type="protein sequence ID" value="KAI9899838.1"/>
    <property type="molecule type" value="Genomic_DNA"/>
</dbReference>
<evidence type="ECO:0000313" key="1">
    <source>
        <dbReference type="EMBL" id="KAI9899838.1"/>
    </source>
</evidence>